<organism evidence="1 2">
    <name type="scientific">Prevotella fusca JCM 17724</name>
    <dbReference type="NCBI Taxonomy" id="1236517"/>
    <lineage>
        <taxon>Bacteria</taxon>
        <taxon>Pseudomonadati</taxon>
        <taxon>Bacteroidota</taxon>
        <taxon>Bacteroidia</taxon>
        <taxon>Bacteroidales</taxon>
        <taxon>Prevotellaceae</taxon>
        <taxon>Prevotella</taxon>
    </lineage>
</organism>
<accession>A0ABX7Y2I2</accession>
<evidence type="ECO:0000313" key="2">
    <source>
        <dbReference type="Proteomes" id="UP000682005"/>
    </source>
</evidence>
<proteinExistence type="predicted"/>
<keyword evidence="2" id="KW-1185">Reference proteome</keyword>
<evidence type="ECO:0000313" key="1">
    <source>
        <dbReference type="EMBL" id="QUB87542.1"/>
    </source>
</evidence>
<reference evidence="1 2" key="1">
    <citation type="submission" date="2021-03" db="EMBL/GenBank/DDBJ databases">
        <title>Human Oral Microbial Genomes.</title>
        <authorList>
            <person name="Johnston C.D."/>
            <person name="Chen T."/>
            <person name="Dewhirst F.E."/>
        </authorList>
    </citation>
    <scope>NUCLEOTIDE SEQUENCE [LARGE SCALE GENOMIC DNA]</scope>
    <source>
        <strain evidence="1 2">W1435</strain>
    </source>
</reference>
<dbReference type="Proteomes" id="UP000682005">
    <property type="component" value="Chromosome 1"/>
</dbReference>
<protein>
    <recommendedName>
        <fullName evidence="3">KAP NTPase domain-containing protein</fullName>
    </recommendedName>
</protein>
<dbReference type="EMBL" id="CP072370">
    <property type="protein sequence ID" value="QUB87542.1"/>
    <property type="molecule type" value="Genomic_DNA"/>
</dbReference>
<evidence type="ECO:0008006" key="3">
    <source>
        <dbReference type="Google" id="ProtNLM"/>
    </source>
</evidence>
<name>A0ABX7Y2I2_9BACT</name>
<sequence>MEKIDITKELEDFYHHLNEATIDRTIFSARFGDGKTEFLKQFKEKYQDEYDFYTLYPVNYQIAPNEQIIEYIKRDLLFQLLLNEKIKPGIEIPNPIAFQWYLCNNTFDIIRDCMKFAPSLIGTMAQYQVVLRGVTALAETIIKQYQKFKGFKEEINNNSFKEGVNYIGRFNNEAGSIYELDPISWLIAKSITAEKGKTPVLIIEDLDRIDPAHLFRILNIFSAHIDRQYLLSDQNIIEDGTEKPLDQLPNKFGFKKIIFVMDAEATKAIYEKFYGNYNYKGYISKFISKRIFEYSITETARLRLSEHIYHECGIDRETMFETLTDEIKNLELSVRDIVRVLDGFTNSYRKEVVKITDDVQFLSDTPLVKILAILSRLGVKRNNMPKVIQKIKPNEEIIRLLSSFALDKSFITKANYIQYNGQPYYITFNIDGNKKLIVDNILSISNEMVGVIQCTEIDF</sequence>
<gene>
    <name evidence="1" type="ORF">J5A51_08840</name>
</gene>
<dbReference type="RefSeq" id="WP_050695963.1">
    <property type="nucleotide sequence ID" value="NZ_BAKO01000013.1"/>
</dbReference>